<dbReference type="InterPro" id="IPR005756">
    <property type="entry name" value="Ribosomal_uL24_euk/arc"/>
</dbReference>
<dbReference type="FunFam" id="2.30.30.30:FF:000009">
    <property type="entry name" value="60S ribosomal protein L26"/>
    <property type="match status" value="1"/>
</dbReference>
<feature type="region of interest" description="Disordered" evidence="4">
    <location>
        <begin position="1"/>
        <end position="26"/>
    </location>
</feature>
<protein>
    <submittedName>
        <fullName evidence="6">60S ribosomal protein L26A</fullName>
    </submittedName>
</protein>
<keyword evidence="2 6" id="KW-0689">Ribosomal protein</keyword>
<comment type="similarity">
    <text evidence="1">Belongs to the universal ribosomal protein uL24 family.</text>
</comment>
<dbReference type="SUPFAM" id="SSF50104">
    <property type="entry name" value="Translation proteins SH3-like domain"/>
    <property type="match status" value="1"/>
</dbReference>
<keyword evidence="3" id="KW-0687">Ribonucleoprotein</keyword>
<dbReference type="InterPro" id="IPR014722">
    <property type="entry name" value="Rib_uL2_dom2"/>
</dbReference>
<dbReference type="Gene3D" id="2.30.30.30">
    <property type="match status" value="1"/>
</dbReference>
<evidence type="ECO:0000259" key="5">
    <source>
        <dbReference type="SMART" id="SM00739"/>
    </source>
</evidence>
<evidence type="ECO:0000256" key="1">
    <source>
        <dbReference type="ARBA" id="ARBA00010618"/>
    </source>
</evidence>
<name>A0A9W7ZQD9_9FUNG</name>
<dbReference type="GO" id="GO:0003735">
    <property type="term" value="F:structural constituent of ribosome"/>
    <property type="evidence" value="ECO:0007669"/>
    <property type="project" value="InterPro"/>
</dbReference>
<comment type="caution">
    <text evidence="6">The sequence shown here is derived from an EMBL/GenBank/DDBJ whole genome shotgun (WGS) entry which is preliminary data.</text>
</comment>
<dbReference type="InterPro" id="IPR005824">
    <property type="entry name" value="KOW"/>
</dbReference>
<dbReference type="Pfam" id="PF16906">
    <property type="entry name" value="Ribosomal_L26"/>
    <property type="match status" value="1"/>
</dbReference>
<dbReference type="GO" id="GO:0003723">
    <property type="term" value="F:RNA binding"/>
    <property type="evidence" value="ECO:0007669"/>
    <property type="project" value="InterPro"/>
</dbReference>
<dbReference type="AlphaFoldDB" id="A0A9W7ZQD9"/>
<dbReference type="Proteomes" id="UP001150538">
    <property type="component" value="Unassembled WGS sequence"/>
</dbReference>
<dbReference type="GO" id="GO:0006412">
    <property type="term" value="P:translation"/>
    <property type="evidence" value="ECO:0007669"/>
    <property type="project" value="InterPro"/>
</dbReference>
<dbReference type="OrthoDB" id="1688503at2759"/>
<dbReference type="CDD" id="cd06089">
    <property type="entry name" value="KOW_RPL26"/>
    <property type="match status" value="1"/>
</dbReference>
<reference evidence="6" key="1">
    <citation type="submission" date="2022-07" db="EMBL/GenBank/DDBJ databases">
        <title>Phylogenomic reconstructions and comparative analyses of Kickxellomycotina fungi.</title>
        <authorList>
            <person name="Reynolds N.K."/>
            <person name="Stajich J.E."/>
            <person name="Barry K."/>
            <person name="Grigoriev I.V."/>
            <person name="Crous P."/>
            <person name="Smith M.E."/>
        </authorList>
    </citation>
    <scope>NUCLEOTIDE SEQUENCE</scope>
    <source>
        <strain evidence="6">NBRC 100468</strain>
    </source>
</reference>
<evidence type="ECO:0000313" key="7">
    <source>
        <dbReference type="Proteomes" id="UP001150538"/>
    </source>
</evidence>
<organism evidence="6 7">
    <name type="scientific">Mycoemilia scoparia</name>
    <dbReference type="NCBI Taxonomy" id="417184"/>
    <lineage>
        <taxon>Eukaryota</taxon>
        <taxon>Fungi</taxon>
        <taxon>Fungi incertae sedis</taxon>
        <taxon>Zoopagomycota</taxon>
        <taxon>Kickxellomycotina</taxon>
        <taxon>Kickxellomycetes</taxon>
        <taxon>Kickxellales</taxon>
        <taxon>Kickxellaceae</taxon>
        <taxon>Mycoemilia</taxon>
    </lineage>
</organism>
<dbReference type="Pfam" id="PF00467">
    <property type="entry name" value="KOW"/>
    <property type="match status" value="1"/>
</dbReference>
<accession>A0A9W7ZQD9</accession>
<gene>
    <name evidence="6" type="primary">RPL26A</name>
    <name evidence="6" type="ORF">H4219_004824</name>
</gene>
<dbReference type="InterPro" id="IPR041988">
    <property type="entry name" value="Ribosomal_uL24_KOW"/>
</dbReference>
<feature type="domain" description="KOW" evidence="5">
    <location>
        <begin position="48"/>
        <end position="75"/>
    </location>
</feature>
<evidence type="ECO:0000256" key="4">
    <source>
        <dbReference type="SAM" id="MobiDB-lite"/>
    </source>
</evidence>
<dbReference type="GO" id="GO:0015934">
    <property type="term" value="C:large ribosomal subunit"/>
    <property type="evidence" value="ECO:0007669"/>
    <property type="project" value="InterPro"/>
</dbReference>
<dbReference type="EMBL" id="JANBPU010000201">
    <property type="protein sequence ID" value="KAJ1914381.1"/>
    <property type="molecule type" value="Genomic_DNA"/>
</dbReference>
<dbReference type="PANTHER" id="PTHR11143">
    <property type="entry name" value="60S RIBOSOMAL PROTEIN L26 FAMILY MEMBER"/>
    <property type="match status" value="1"/>
</dbReference>
<dbReference type="NCBIfam" id="TIGR01080">
    <property type="entry name" value="rplX_A_E"/>
    <property type="match status" value="1"/>
</dbReference>
<evidence type="ECO:0000313" key="6">
    <source>
        <dbReference type="EMBL" id="KAJ1914381.1"/>
    </source>
</evidence>
<evidence type="ECO:0000256" key="3">
    <source>
        <dbReference type="ARBA" id="ARBA00023274"/>
    </source>
</evidence>
<dbReference type="SMART" id="SM00739">
    <property type="entry name" value="KOW"/>
    <property type="match status" value="1"/>
</dbReference>
<evidence type="ECO:0000256" key="2">
    <source>
        <dbReference type="ARBA" id="ARBA00022980"/>
    </source>
</evidence>
<keyword evidence="7" id="KW-1185">Reference proteome</keyword>
<sequence>MKVSVDVSSSRRKSRRAHFTASGGERHRLMSSTLNKDLREKLGVRALPIRKGDEVIVQRGQFKGREGEVEAVYRKKWVIHIKGLAREKVNGSSVPVGVHPSNVAITKVYENEDRKKIISRKAEGRKDSIARRQAASA</sequence>
<proteinExistence type="inferred from homology"/>
<dbReference type="InterPro" id="IPR008991">
    <property type="entry name" value="Translation_prot_SH3-like_sf"/>
</dbReference>